<sequence length="159" mass="18678">MKNKNARLELLHIQLELNNQRSQHMRHFIDQYYCYKHNFVTSTGKASWEKCLWNGHVSKAAMIEKDRKRVTKEHIIPLKVIVQELKQLAIEAEVSLDSIQKFIDDNLLFATITKEEDAKLRALKLNSSMPNGYYLPDNPLYKDKFGRYKLAGIELIERT</sequence>
<protein>
    <submittedName>
        <fullName evidence="1">Uncharacterized protein</fullName>
    </submittedName>
</protein>
<comment type="caution">
    <text evidence="1">The sequence shown here is derived from an EMBL/GenBank/DDBJ whole genome shotgun (WGS) entry which is preliminary data.</text>
</comment>
<evidence type="ECO:0000313" key="2">
    <source>
        <dbReference type="Proteomes" id="UP000053748"/>
    </source>
</evidence>
<dbReference type="RefSeq" id="WP_000791821.1">
    <property type="nucleotide sequence ID" value="NZ_CAWMSS010000002.1"/>
</dbReference>
<name>A0A2J9VJ35_VIBMI</name>
<reference evidence="1" key="1">
    <citation type="submission" date="2017-12" db="EMBL/GenBank/DDBJ databases">
        <title>FDA dAtabase for Regulatory Grade micrObial Sequences (FDA-ARGOS): Supporting development and validation of Infectious Disease Dx tests.</title>
        <authorList>
            <person name="Hoffmann M."/>
            <person name="Allard M."/>
            <person name="Evans P."/>
            <person name="Brown E."/>
            <person name="Tallon L.J."/>
            <person name="Sadzewicz L."/>
            <person name="Sengamalay N."/>
            <person name="Ott S."/>
            <person name="Godinez A."/>
            <person name="Nagaraj S."/>
            <person name="Vavikolanu K."/>
            <person name="Aluvathingal J."/>
            <person name="Nadendla S."/>
            <person name="Hobson J."/>
            <person name="Sichtig H."/>
        </authorList>
    </citation>
    <scope>NUCLEOTIDE SEQUENCE [LARGE SCALE GENOMIC DNA]</scope>
    <source>
        <strain evidence="1">FDAARGOS_113</strain>
    </source>
</reference>
<evidence type="ECO:0000313" key="1">
    <source>
        <dbReference type="EMBL" id="PNM63793.1"/>
    </source>
</evidence>
<dbReference type="EMBL" id="LOSJ02000001">
    <property type="protein sequence ID" value="PNM63793.1"/>
    <property type="molecule type" value="Genomic_DNA"/>
</dbReference>
<dbReference type="Proteomes" id="UP000053748">
    <property type="component" value="Unassembled WGS sequence"/>
</dbReference>
<dbReference type="OrthoDB" id="5829898at2"/>
<gene>
    <name evidence="1" type="ORF">AL544_002175</name>
</gene>
<accession>A0A2J9VJ35</accession>
<proteinExistence type="predicted"/>
<dbReference type="AlphaFoldDB" id="A0A2J9VJ35"/>
<organism evidence="1 2">
    <name type="scientific">Vibrio mimicus</name>
    <dbReference type="NCBI Taxonomy" id="674"/>
    <lineage>
        <taxon>Bacteria</taxon>
        <taxon>Pseudomonadati</taxon>
        <taxon>Pseudomonadota</taxon>
        <taxon>Gammaproteobacteria</taxon>
        <taxon>Vibrionales</taxon>
        <taxon>Vibrionaceae</taxon>
        <taxon>Vibrio</taxon>
    </lineage>
</organism>
<keyword evidence="2" id="KW-1185">Reference proteome</keyword>